<dbReference type="KEGG" id="xba:C7S18_18105"/>
<evidence type="ECO:0000259" key="1">
    <source>
        <dbReference type="Pfam" id="PF19313"/>
    </source>
</evidence>
<evidence type="ECO:0000313" key="2">
    <source>
        <dbReference type="EMBL" id="AVP98970.1"/>
    </source>
</evidence>
<dbReference type="Gene3D" id="2.60.40.1190">
    <property type="match status" value="1"/>
</dbReference>
<organism evidence="2 3">
    <name type="scientific">Ahniella affigens</name>
    <dbReference type="NCBI Taxonomy" id="2021234"/>
    <lineage>
        <taxon>Bacteria</taxon>
        <taxon>Pseudomonadati</taxon>
        <taxon>Pseudomonadota</taxon>
        <taxon>Gammaproteobacteria</taxon>
        <taxon>Lysobacterales</taxon>
        <taxon>Rhodanobacteraceae</taxon>
        <taxon>Ahniella</taxon>
    </lineage>
</organism>
<dbReference type="InterPro" id="IPR045670">
    <property type="entry name" value="DUF5916"/>
</dbReference>
<gene>
    <name evidence="2" type="ORF">C7S18_18105</name>
</gene>
<dbReference type="AlphaFoldDB" id="A0A2P1PVW3"/>
<name>A0A2P1PVW3_9GAMM</name>
<feature type="domain" description="DUF5916" evidence="1">
    <location>
        <begin position="235"/>
        <end position="330"/>
    </location>
</feature>
<dbReference type="Proteomes" id="UP000241074">
    <property type="component" value="Chromosome"/>
</dbReference>
<feature type="domain" description="DUF5916" evidence="1">
    <location>
        <begin position="382"/>
        <end position="613"/>
    </location>
</feature>
<proteinExistence type="predicted"/>
<protein>
    <recommendedName>
        <fullName evidence="1">DUF5916 domain-containing protein</fullName>
    </recommendedName>
</protein>
<sequence>MTGTDCHRRLRARGSLIWGVATLLFSVLSLPVCADVQIDGVWHADEWQDAQHVTDFRQVQPTLGGDVPDALRVEAWFKSTPQGVAAAMKARHPDSVPRTETRMQRDGHQSVDRANFMIDFDGDARSAYVFTLTQAGDIIDHALTNENQLNTDWDGEWAYAAHRDGENVVFEWLIPWTTAAMRPDEGGQRKVRILFDRVIAATGQRFAWPEALLTQPVFMSRWAERTIPSYSQRLLAVTPYVVAGYDLKARDPEFKTGADLFWKPNANHQFAATLNPDFGQVESDQLVVNFDAIETFFVDKRPFFIDNQTAFEGSQPGASLFYTRRVGGPSDDGEGASDIDAAVKANGQFGALGYAGFAATESGEAGREFYLGRLSYGDDDWNVRLTQTWTDRPALDRTAGVTGLHARVRPRPGWSIDAGIMHSDITQGDASSRDSHMGARIDVDPEGPTRHAVELVHTGAAFDPNDLGYQARNNQNYANYAFTYRQDQVDSERFASHEWTAGVQWQGNDQGVTLMRRIDAWRSSQTHDGGTWYSRLSWQFPGIDDLISRDNGLVPTQSGPSLEISREVPRQGNWSQSYSFYAFPNTRTGHSWMAGLQPRYHVSDRLSVDLGLYAWRQDGWLLWQGDRDFTEFDAKRVELYSNLNWFPADRHEFRIKLQAIAIDAEAAAGLMLGSHRNWLAGNPDPEDFSLQQLGLQLRYRYKLGHQRDLFVVYGRGGFGFDTGPGQLGDVFQDAFSLRDDDRLLIKLAYRFAPG</sequence>
<dbReference type="SUPFAM" id="SSF49344">
    <property type="entry name" value="CBD9-like"/>
    <property type="match status" value="1"/>
</dbReference>
<accession>A0A2P1PVW3</accession>
<dbReference type="EMBL" id="CP027860">
    <property type="protein sequence ID" value="AVP98970.1"/>
    <property type="molecule type" value="Genomic_DNA"/>
</dbReference>
<keyword evidence="3" id="KW-1185">Reference proteome</keyword>
<evidence type="ECO:0000313" key="3">
    <source>
        <dbReference type="Proteomes" id="UP000241074"/>
    </source>
</evidence>
<reference evidence="2 3" key="2">
    <citation type="submission" date="2018-03" db="EMBL/GenBank/DDBJ databases">
        <authorList>
            <person name="Keele B.F."/>
        </authorList>
    </citation>
    <scope>NUCLEOTIDE SEQUENCE [LARGE SCALE GENOMIC DNA]</scope>
    <source>
        <strain evidence="2 3">D13</strain>
    </source>
</reference>
<reference evidence="2 3" key="1">
    <citation type="submission" date="2018-03" db="EMBL/GenBank/DDBJ databases">
        <title>Ahniella affigens gen. nov., sp. nov., a gammaproteobacterium isolated from sandy soil near a stream.</title>
        <authorList>
            <person name="Ko Y."/>
            <person name="Kim J.-H."/>
        </authorList>
    </citation>
    <scope>NUCLEOTIDE SEQUENCE [LARGE SCALE GENOMIC DNA]</scope>
    <source>
        <strain evidence="2 3">D13</strain>
    </source>
</reference>
<dbReference type="Pfam" id="PF19313">
    <property type="entry name" value="DUF5916"/>
    <property type="match status" value="2"/>
</dbReference>